<dbReference type="CDD" id="cd07033">
    <property type="entry name" value="TPP_PYR_DXS_TK_like"/>
    <property type="match status" value="1"/>
</dbReference>
<comment type="cofactor">
    <cofactor evidence="1">
        <name>thiamine diphosphate</name>
        <dbReference type="ChEBI" id="CHEBI:58937"/>
    </cofactor>
</comment>
<dbReference type="OrthoDB" id="9803371at2"/>
<evidence type="ECO:0000256" key="2">
    <source>
        <dbReference type="ARBA" id="ARBA00007131"/>
    </source>
</evidence>
<dbReference type="Gene3D" id="3.40.50.970">
    <property type="match status" value="1"/>
</dbReference>
<evidence type="ECO:0000313" key="5">
    <source>
        <dbReference type="EMBL" id="STX08800.1"/>
    </source>
</evidence>
<dbReference type="Proteomes" id="UP000294641">
    <property type="component" value="Unassembled WGS sequence"/>
</dbReference>
<dbReference type="Pfam" id="PF02779">
    <property type="entry name" value="Transket_pyr"/>
    <property type="match status" value="1"/>
</dbReference>
<dbReference type="InterPro" id="IPR033248">
    <property type="entry name" value="Transketolase_C"/>
</dbReference>
<keyword evidence="3" id="KW-0786">Thiamine pyrophosphate</keyword>
<comment type="similarity">
    <text evidence="2">Belongs to the transketolase family.</text>
</comment>
<evidence type="ECO:0000259" key="4">
    <source>
        <dbReference type="SMART" id="SM00861"/>
    </source>
</evidence>
<gene>
    <name evidence="5" type="primary">dxs_1</name>
    <name evidence="6" type="ORF">DFR61_11230</name>
    <name evidence="5" type="ORF">NCTC10597_00466</name>
</gene>
<dbReference type="Gene3D" id="3.40.50.920">
    <property type="match status" value="1"/>
</dbReference>
<dbReference type="EC" id="2.2.1.7" evidence="5"/>
<proteinExistence type="inferred from homology"/>
<evidence type="ECO:0000313" key="8">
    <source>
        <dbReference type="Proteomes" id="UP000294641"/>
    </source>
</evidence>
<dbReference type="PANTHER" id="PTHR43825">
    <property type="entry name" value="PYRUVATE DEHYDROGENASE E1 COMPONENT"/>
    <property type="match status" value="1"/>
</dbReference>
<dbReference type="Pfam" id="PF02780">
    <property type="entry name" value="Transketolase_C"/>
    <property type="match status" value="1"/>
</dbReference>
<keyword evidence="8" id="KW-1185">Reference proteome</keyword>
<feature type="domain" description="Transketolase-like pyrimidine-binding" evidence="4">
    <location>
        <begin position="16"/>
        <end position="182"/>
    </location>
</feature>
<evidence type="ECO:0000313" key="7">
    <source>
        <dbReference type="Proteomes" id="UP000254330"/>
    </source>
</evidence>
<dbReference type="SMART" id="SM00861">
    <property type="entry name" value="Transket_pyr"/>
    <property type="match status" value="1"/>
</dbReference>
<sequence length="324" mass="35889">MSSSKFSKEIKLFSRMGQRAVFGIEMLKYAEMNSDLMVLTADVSIPAGLDRFRKSYPNNYLDVGIAEQNMIGIAAGLSSEGFQVFTTTYAPFQTLRCLEQIRMDIGEMKNKVCMVGLSSGIVLGMIGTMHCSMEDISIIRSIPNITIVSPADSFELTKLLEASFNYPQSLYIRLTAGSPSPIVYREDYDFKIGKSNTLLNGTDVAIIGIGSILSECISAAKILEVQGISVEVINMHTINPLDNEKLNEIAREKKLLVTVEEHSIIGGLGGSIAEVFSSFKVRPPHLIMGLPHSYENSGIYEEMLKYYELDGESIARKIFDYLEE</sequence>
<dbReference type="EMBL" id="UGNP01000001">
    <property type="protein sequence ID" value="STX08800.1"/>
    <property type="molecule type" value="Genomic_DNA"/>
</dbReference>
<dbReference type="EMBL" id="SNZG01000012">
    <property type="protein sequence ID" value="TDR39255.1"/>
    <property type="molecule type" value="Genomic_DNA"/>
</dbReference>
<dbReference type="FunFam" id="3.40.50.970:FF:000129">
    <property type="entry name" value="Transketolase"/>
    <property type="match status" value="1"/>
</dbReference>
<evidence type="ECO:0000256" key="3">
    <source>
        <dbReference type="ARBA" id="ARBA00023052"/>
    </source>
</evidence>
<dbReference type="InterPro" id="IPR009014">
    <property type="entry name" value="Transketo_C/PFOR_II"/>
</dbReference>
<dbReference type="GO" id="GO:0008661">
    <property type="term" value="F:1-deoxy-D-xylulose-5-phosphate synthase activity"/>
    <property type="evidence" value="ECO:0007669"/>
    <property type="project" value="UniProtKB-EC"/>
</dbReference>
<dbReference type="InterPro" id="IPR005475">
    <property type="entry name" value="Transketolase-like_Pyr-bd"/>
</dbReference>
<reference evidence="5 7" key="1">
    <citation type="submission" date="2018-06" db="EMBL/GenBank/DDBJ databases">
        <authorList>
            <consortium name="Pathogen Informatics"/>
            <person name="Doyle S."/>
        </authorList>
    </citation>
    <scope>NUCLEOTIDE SEQUENCE [LARGE SCALE GENOMIC DNA]</scope>
    <source>
        <strain evidence="5 7">NCTC10597</strain>
    </source>
</reference>
<dbReference type="InterPro" id="IPR029061">
    <property type="entry name" value="THDP-binding"/>
</dbReference>
<accession>A0A8B4Q8Q8</accession>
<dbReference type="InterPro" id="IPR051157">
    <property type="entry name" value="PDH/Transketolase"/>
</dbReference>
<dbReference type="PANTHER" id="PTHR43825:SF1">
    <property type="entry name" value="TRANSKETOLASE-LIKE PYRIMIDINE-BINDING DOMAIN-CONTAINING PROTEIN"/>
    <property type="match status" value="1"/>
</dbReference>
<keyword evidence="5" id="KW-0808">Transferase</keyword>
<dbReference type="SUPFAM" id="SSF52922">
    <property type="entry name" value="TK C-terminal domain-like"/>
    <property type="match status" value="1"/>
</dbReference>
<dbReference type="SUPFAM" id="SSF52518">
    <property type="entry name" value="Thiamin diphosphate-binding fold (THDP-binding)"/>
    <property type="match status" value="1"/>
</dbReference>
<protein>
    <submittedName>
        <fullName evidence="5">1-deoxy-D-xylulose-5-phosphate synthase</fullName>
        <ecNumber evidence="5">2.2.1.7</ecNumber>
    </submittedName>
    <submittedName>
        <fullName evidence="6">Transketolase subunit B</fullName>
    </submittedName>
</protein>
<evidence type="ECO:0000313" key="6">
    <source>
        <dbReference type="EMBL" id="TDR39255.1"/>
    </source>
</evidence>
<organism evidence="5 7">
    <name type="scientific">Kurthia zopfii</name>
    <dbReference type="NCBI Taxonomy" id="1650"/>
    <lineage>
        <taxon>Bacteria</taxon>
        <taxon>Bacillati</taxon>
        <taxon>Bacillota</taxon>
        <taxon>Bacilli</taxon>
        <taxon>Bacillales</taxon>
        <taxon>Caryophanaceae</taxon>
        <taxon>Kurthia</taxon>
    </lineage>
</organism>
<dbReference type="Proteomes" id="UP000254330">
    <property type="component" value="Unassembled WGS sequence"/>
</dbReference>
<name>A0A8B4Q8Q8_9BACL</name>
<evidence type="ECO:0000256" key="1">
    <source>
        <dbReference type="ARBA" id="ARBA00001964"/>
    </source>
</evidence>
<dbReference type="AlphaFoldDB" id="A0A8B4Q8Q8"/>
<reference evidence="6 8" key="2">
    <citation type="submission" date="2019-03" db="EMBL/GenBank/DDBJ databases">
        <title>Genomic Encyclopedia of Type Strains, Phase IV (KMG-IV): sequencing the most valuable type-strain genomes for metagenomic binning, comparative biology and taxonomic classification.</title>
        <authorList>
            <person name="Goeker M."/>
        </authorList>
    </citation>
    <scope>NUCLEOTIDE SEQUENCE [LARGE SCALE GENOMIC DNA]</scope>
    <source>
        <strain evidence="6 8">DSM 20580</strain>
    </source>
</reference>
<dbReference type="RefSeq" id="WP_109349389.1">
    <property type="nucleotide sequence ID" value="NZ_BJUE01000032.1"/>
</dbReference>
<comment type="caution">
    <text evidence="5">The sequence shown here is derived from an EMBL/GenBank/DDBJ whole genome shotgun (WGS) entry which is preliminary data.</text>
</comment>